<feature type="domain" description="GPI inositol-deacylase winged helix" evidence="2">
    <location>
        <begin position="314"/>
        <end position="395"/>
    </location>
</feature>
<dbReference type="PANTHER" id="PTHR10039">
    <property type="entry name" value="AMELOGENIN"/>
    <property type="match status" value="1"/>
</dbReference>
<accession>A0A6A5K513</accession>
<keyword evidence="1" id="KW-0677">Repeat</keyword>
<evidence type="ECO:0000256" key="1">
    <source>
        <dbReference type="ARBA" id="ARBA00022737"/>
    </source>
</evidence>
<gene>
    <name evidence="4" type="ORF">BDW02DRAFT_484368</name>
</gene>
<evidence type="ECO:0000259" key="2">
    <source>
        <dbReference type="Pfam" id="PF22939"/>
    </source>
</evidence>
<dbReference type="OrthoDB" id="5418336at2759"/>
<proteinExistence type="predicted"/>
<evidence type="ECO:0000313" key="4">
    <source>
        <dbReference type="EMBL" id="KAF1829574.1"/>
    </source>
</evidence>
<dbReference type="Proteomes" id="UP000800040">
    <property type="component" value="Unassembled WGS sequence"/>
</dbReference>
<sequence length="459" mass="51585">CCEALLLTNPRIDRETVESVKGTIVEGTCKWITHDVKYRAWLNSDGTSNGDTRLLCISGGPGKGKTMLSVFLTKELEKHTAGVYNAELAFFFCSAQDPKRNTAVAVLRGLIHQILSKRPQLVKHAQEYFKTPEQTQQTLLSLEALWLIFNKLAEDVDLGNMFCVLDGLDECDEDTHRLLVPRILRLLSSEGSTQDSEQRPSTFKLAIVSREIPCLQKCTKQLNLDNKEMASDIERVVSTRVDELSHIPGFNEELRAQVQKKLLQRAEGTFLWVGFAVHELSQKKTCTEVFTALESLPRGLNGIYSRMLLRIPAEQRQDSIAILRWVTLAVRPLKLQELAVALGVQPLHPLSLEQAISDKITEFGPFLKVQESTVGLVHQSAREYLLREQEDSDVVLEAFRVRPQNGHLLIVQLSLDCVAQSGFQQEVVDLESPPSQESPLLQYAAIHWPQHARSCATLD</sequence>
<dbReference type="InterPro" id="IPR027417">
    <property type="entry name" value="P-loop_NTPase"/>
</dbReference>
<dbReference type="Gene3D" id="3.40.50.300">
    <property type="entry name" value="P-loop containing nucleotide triphosphate hydrolases"/>
    <property type="match status" value="1"/>
</dbReference>
<dbReference type="InterPro" id="IPR056884">
    <property type="entry name" value="NPHP3-like_N"/>
</dbReference>
<dbReference type="SUPFAM" id="SSF52540">
    <property type="entry name" value="P-loop containing nucleoside triphosphate hydrolases"/>
    <property type="match status" value="1"/>
</dbReference>
<dbReference type="Pfam" id="PF24883">
    <property type="entry name" value="NPHP3_N"/>
    <property type="match status" value="1"/>
</dbReference>
<protein>
    <submittedName>
        <fullName evidence="4">Uncharacterized protein</fullName>
    </submittedName>
</protein>
<reference evidence="4" key="1">
    <citation type="submission" date="2020-01" db="EMBL/GenBank/DDBJ databases">
        <authorList>
            <consortium name="DOE Joint Genome Institute"/>
            <person name="Haridas S."/>
            <person name="Albert R."/>
            <person name="Binder M."/>
            <person name="Bloem J."/>
            <person name="Labutti K."/>
            <person name="Salamov A."/>
            <person name="Andreopoulos B."/>
            <person name="Baker S.E."/>
            <person name="Barry K."/>
            <person name="Bills G."/>
            <person name="Bluhm B.H."/>
            <person name="Cannon C."/>
            <person name="Castanera R."/>
            <person name="Culley D.E."/>
            <person name="Daum C."/>
            <person name="Ezra D."/>
            <person name="Gonzalez J.B."/>
            <person name="Henrissat B."/>
            <person name="Kuo A."/>
            <person name="Liang C."/>
            <person name="Lipzen A."/>
            <person name="Lutzoni F."/>
            <person name="Magnuson J."/>
            <person name="Mondo S."/>
            <person name="Nolan M."/>
            <person name="Ohm R."/>
            <person name="Pangilinan J."/>
            <person name="Park H.-J."/>
            <person name="Ramirez L."/>
            <person name="Alfaro M."/>
            <person name="Sun H."/>
            <person name="Tritt A."/>
            <person name="Yoshinaga Y."/>
            <person name="Zwiers L.-H."/>
            <person name="Turgeon B.G."/>
            <person name="Goodwin S.B."/>
            <person name="Spatafora J.W."/>
            <person name="Crous P.W."/>
            <person name="Grigoriev I.V."/>
        </authorList>
    </citation>
    <scope>NUCLEOTIDE SEQUENCE</scope>
    <source>
        <strain evidence="4">P77</strain>
    </source>
</reference>
<organism evidence="4 5">
    <name type="scientific">Decorospora gaudefroyi</name>
    <dbReference type="NCBI Taxonomy" id="184978"/>
    <lineage>
        <taxon>Eukaryota</taxon>
        <taxon>Fungi</taxon>
        <taxon>Dikarya</taxon>
        <taxon>Ascomycota</taxon>
        <taxon>Pezizomycotina</taxon>
        <taxon>Dothideomycetes</taxon>
        <taxon>Pleosporomycetidae</taxon>
        <taxon>Pleosporales</taxon>
        <taxon>Pleosporineae</taxon>
        <taxon>Pleosporaceae</taxon>
        <taxon>Decorospora</taxon>
    </lineage>
</organism>
<evidence type="ECO:0000259" key="3">
    <source>
        <dbReference type="Pfam" id="PF24883"/>
    </source>
</evidence>
<evidence type="ECO:0000313" key="5">
    <source>
        <dbReference type="Proteomes" id="UP000800040"/>
    </source>
</evidence>
<feature type="non-terminal residue" evidence="4">
    <location>
        <position position="1"/>
    </location>
</feature>
<dbReference type="Pfam" id="PF22939">
    <property type="entry name" value="WHD_GPIID"/>
    <property type="match status" value="1"/>
</dbReference>
<dbReference type="AlphaFoldDB" id="A0A6A5K513"/>
<dbReference type="PANTHER" id="PTHR10039:SF14">
    <property type="entry name" value="NACHT DOMAIN-CONTAINING PROTEIN"/>
    <property type="match status" value="1"/>
</dbReference>
<dbReference type="EMBL" id="ML975435">
    <property type="protein sequence ID" value="KAF1829574.1"/>
    <property type="molecule type" value="Genomic_DNA"/>
</dbReference>
<name>A0A6A5K513_9PLEO</name>
<feature type="non-terminal residue" evidence="4">
    <location>
        <position position="459"/>
    </location>
</feature>
<keyword evidence="5" id="KW-1185">Reference proteome</keyword>
<feature type="domain" description="Nephrocystin 3-like N-terminal" evidence="3">
    <location>
        <begin position="27"/>
        <end position="210"/>
    </location>
</feature>
<dbReference type="InterPro" id="IPR054471">
    <property type="entry name" value="GPIID_WHD"/>
</dbReference>